<proteinExistence type="predicted"/>
<accession>A0AAV7US65</accession>
<dbReference type="Proteomes" id="UP001066276">
    <property type="component" value="Chromosome 2_2"/>
</dbReference>
<feature type="compositionally biased region" description="Low complexity" evidence="1">
    <location>
        <begin position="196"/>
        <end position="209"/>
    </location>
</feature>
<dbReference type="EMBL" id="JANPWB010000004">
    <property type="protein sequence ID" value="KAJ1191905.1"/>
    <property type="molecule type" value="Genomic_DNA"/>
</dbReference>
<reference evidence="2" key="1">
    <citation type="journal article" date="2022" name="bioRxiv">
        <title>Sequencing and chromosome-scale assembly of the giantPleurodeles waltlgenome.</title>
        <authorList>
            <person name="Brown T."/>
            <person name="Elewa A."/>
            <person name="Iarovenko S."/>
            <person name="Subramanian E."/>
            <person name="Araus A.J."/>
            <person name="Petzold A."/>
            <person name="Susuki M."/>
            <person name="Suzuki K.-i.T."/>
            <person name="Hayashi T."/>
            <person name="Toyoda A."/>
            <person name="Oliveira C."/>
            <person name="Osipova E."/>
            <person name="Leigh N.D."/>
            <person name="Simon A."/>
            <person name="Yun M.H."/>
        </authorList>
    </citation>
    <scope>NUCLEOTIDE SEQUENCE</scope>
    <source>
        <strain evidence="2">20211129_DDA</strain>
        <tissue evidence="2">Liver</tissue>
    </source>
</reference>
<evidence type="ECO:0000256" key="1">
    <source>
        <dbReference type="SAM" id="MobiDB-lite"/>
    </source>
</evidence>
<comment type="caution">
    <text evidence="2">The sequence shown here is derived from an EMBL/GenBank/DDBJ whole genome shotgun (WGS) entry which is preliminary data.</text>
</comment>
<keyword evidence="3" id="KW-1185">Reference proteome</keyword>
<organism evidence="2 3">
    <name type="scientific">Pleurodeles waltl</name>
    <name type="common">Iberian ribbed newt</name>
    <dbReference type="NCBI Taxonomy" id="8319"/>
    <lineage>
        <taxon>Eukaryota</taxon>
        <taxon>Metazoa</taxon>
        <taxon>Chordata</taxon>
        <taxon>Craniata</taxon>
        <taxon>Vertebrata</taxon>
        <taxon>Euteleostomi</taxon>
        <taxon>Amphibia</taxon>
        <taxon>Batrachia</taxon>
        <taxon>Caudata</taxon>
        <taxon>Salamandroidea</taxon>
        <taxon>Salamandridae</taxon>
        <taxon>Pleurodelinae</taxon>
        <taxon>Pleurodeles</taxon>
    </lineage>
</organism>
<dbReference type="AlphaFoldDB" id="A0AAV7US65"/>
<feature type="region of interest" description="Disordered" evidence="1">
    <location>
        <begin position="151"/>
        <end position="209"/>
    </location>
</feature>
<evidence type="ECO:0000313" key="3">
    <source>
        <dbReference type="Proteomes" id="UP001066276"/>
    </source>
</evidence>
<evidence type="ECO:0000313" key="2">
    <source>
        <dbReference type="EMBL" id="KAJ1191905.1"/>
    </source>
</evidence>
<name>A0AAV7US65_PLEWA</name>
<feature type="compositionally biased region" description="Low complexity" evidence="1">
    <location>
        <begin position="85"/>
        <end position="96"/>
    </location>
</feature>
<feature type="region of interest" description="Disordered" evidence="1">
    <location>
        <begin position="20"/>
        <end position="137"/>
    </location>
</feature>
<gene>
    <name evidence="2" type="ORF">NDU88_001218</name>
</gene>
<sequence>MRVHCSDCLRRPTGSVCQLCQPPPCRGPQVQAPGPANNRVGPPSDRRSCRRRRPGTGHVVLEVFRSGRGVSLGPGSSSAPRSLIGSGQQRAQAQGSPPRPRGSQRFGPGPPRFNLGRGATRQGHPHRPPHVSGFTGTRSCSLRQAFTVARCSDRSPQLWSRHSRPHRSSFPESHRIARRSVSPLRRAVPEERRSRPSCGSGPRQPRAPF</sequence>
<protein>
    <submittedName>
        <fullName evidence="2">Uncharacterized protein</fullName>
    </submittedName>
</protein>